<comment type="similarity">
    <text evidence="2">Belongs to the TAPT1 family.</text>
</comment>
<organism evidence="8">
    <name type="scientific">Lotharella globosa</name>
    <dbReference type="NCBI Taxonomy" id="91324"/>
    <lineage>
        <taxon>Eukaryota</taxon>
        <taxon>Sar</taxon>
        <taxon>Rhizaria</taxon>
        <taxon>Cercozoa</taxon>
        <taxon>Chlorarachniophyceae</taxon>
        <taxon>Lotharella</taxon>
    </lineage>
</organism>
<reference evidence="8" key="1">
    <citation type="submission" date="2021-01" db="EMBL/GenBank/DDBJ databases">
        <authorList>
            <person name="Corre E."/>
            <person name="Pelletier E."/>
            <person name="Niang G."/>
            <person name="Scheremetjew M."/>
            <person name="Finn R."/>
            <person name="Kale V."/>
            <person name="Holt S."/>
            <person name="Cochrane G."/>
            <person name="Meng A."/>
            <person name="Brown T."/>
            <person name="Cohen L."/>
        </authorList>
    </citation>
    <scope>NUCLEOTIDE SEQUENCE</scope>
    <source>
        <strain evidence="8">CCCM811</strain>
    </source>
</reference>
<dbReference type="GO" id="GO:0005789">
    <property type="term" value="C:endoplasmic reticulum membrane"/>
    <property type="evidence" value="ECO:0007669"/>
    <property type="project" value="TreeGrafter"/>
</dbReference>
<evidence type="ECO:0000256" key="7">
    <source>
        <dbReference type="SAM" id="Phobius"/>
    </source>
</evidence>
<feature type="compositionally biased region" description="Acidic residues" evidence="6">
    <location>
        <begin position="95"/>
        <end position="112"/>
    </location>
</feature>
<feature type="transmembrane region" description="Helical" evidence="7">
    <location>
        <begin position="464"/>
        <end position="483"/>
    </location>
</feature>
<feature type="transmembrane region" description="Helical" evidence="7">
    <location>
        <begin position="199"/>
        <end position="221"/>
    </location>
</feature>
<keyword evidence="5 7" id="KW-0472">Membrane</keyword>
<feature type="region of interest" description="Disordered" evidence="6">
    <location>
        <begin position="94"/>
        <end position="114"/>
    </location>
</feature>
<feature type="region of interest" description="Disordered" evidence="6">
    <location>
        <begin position="508"/>
        <end position="554"/>
    </location>
</feature>
<dbReference type="AlphaFoldDB" id="A0A7S3YRU4"/>
<feature type="transmembrane region" description="Helical" evidence="7">
    <location>
        <begin position="439"/>
        <end position="458"/>
    </location>
</feature>
<evidence type="ECO:0000256" key="4">
    <source>
        <dbReference type="ARBA" id="ARBA00022989"/>
    </source>
</evidence>
<evidence type="ECO:0000256" key="6">
    <source>
        <dbReference type="SAM" id="MobiDB-lite"/>
    </source>
</evidence>
<dbReference type="PANTHER" id="PTHR13317:SF4">
    <property type="entry name" value="TRANSMEMBRANE ANTERIOR POSTERIOR TRANSFORMATION PROTEIN 1 HOMOLOG"/>
    <property type="match status" value="1"/>
</dbReference>
<dbReference type="Pfam" id="PF05346">
    <property type="entry name" value="DUF747"/>
    <property type="match status" value="1"/>
</dbReference>
<comment type="subcellular location">
    <subcellularLocation>
        <location evidence="1">Membrane</location>
        <topology evidence="1">Multi-pass membrane protein</topology>
    </subcellularLocation>
</comment>
<feature type="compositionally biased region" description="Basic and acidic residues" evidence="6">
    <location>
        <begin position="513"/>
        <end position="523"/>
    </location>
</feature>
<dbReference type="InterPro" id="IPR008010">
    <property type="entry name" value="Tatp1"/>
</dbReference>
<proteinExistence type="inferred from homology"/>
<feature type="transmembrane region" description="Helical" evidence="7">
    <location>
        <begin position="167"/>
        <end position="187"/>
    </location>
</feature>
<keyword evidence="4 7" id="KW-1133">Transmembrane helix</keyword>
<accession>A0A7S3YRU4</accession>
<evidence type="ECO:0000256" key="1">
    <source>
        <dbReference type="ARBA" id="ARBA00004141"/>
    </source>
</evidence>
<evidence type="ECO:0000256" key="3">
    <source>
        <dbReference type="ARBA" id="ARBA00022692"/>
    </source>
</evidence>
<dbReference type="EMBL" id="HBIV01015652">
    <property type="protein sequence ID" value="CAE0659838.1"/>
    <property type="molecule type" value="Transcribed_RNA"/>
</dbReference>
<feature type="region of interest" description="Disordered" evidence="6">
    <location>
        <begin position="1"/>
        <end position="51"/>
    </location>
</feature>
<evidence type="ECO:0000313" key="8">
    <source>
        <dbReference type="EMBL" id="CAE0659838.1"/>
    </source>
</evidence>
<sequence length="596" mass="67530">MPPPRTEALTKNRHRRRRQLQQKRGPTDKSQSMIIGDRVLARLSPRPPSSCRSLEYETWSHALDHGSESPVGARRHCTSSPDLFPKVDLGRLSNLDEEDQETKEPDDDEDEKESTFWSFIQGELRLRPRELNQDYRVQAQRVWNFLRLILVLERLLAYGMSVCLDQFLLTFTLLPIRAGFATIAFATSGVLRREYLRDLCNLVLLATAFMALGSLHFSQIYHLIRAQSFMKLYVLYNMLQLFARLFYSLGEDLLDALYGCCSKPKPEPVQLLLTLGATSVYMSLHAMFMCVQIVTLNVSVNSNDKTLLVILISSQFVELKSMCFKKFGHKNLFQLAMSDVVERFEMCVFMIILIIQNTAAIGIGTKAALDWLRRACYVGLLLGSSECLVDWLKHGFIIKFNMIDPGIYKVYHLILCGDVTKEARPSSDIPSLRTTLRRFGFIPIPLAAIVLRVVWDAVAPNTDVRALVVIATIANLMALKLLLRIFVLGHASKHVFARDSDLNLQPTAFRMSDGTKRDKEHTNSKPKKAKSSEIVKARPNGEAKKSGHVKEKSIGRIPSEIAEKYTSMFPETYRPIDGAEKLAGVSRYVLLESRVP</sequence>
<feature type="compositionally biased region" description="Basic residues" evidence="6">
    <location>
        <begin position="11"/>
        <end position="21"/>
    </location>
</feature>
<evidence type="ECO:0000256" key="5">
    <source>
        <dbReference type="ARBA" id="ARBA00023136"/>
    </source>
</evidence>
<dbReference type="PANTHER" id="PTHR13317">
    <property type="entry name" value="TRANSMEMBRANE ANTERIOR POSTERIOR TRANSFORMATION PROTEIN 1 HOMOLOG"/>
    <property type="match status" value="1"/>
</dbReference>
<name>A0A7S3YRU4_9EUKA</name>
<feature type="compositionally biased region" description="Low complexity" evidence="6">
    <location>
        <begin position="41"/>
        <end position="51"/>
    </location>
</feature>
<feature type="transmembrane region" description="Helical" evidence="7">
    <location>
        <begin position="271"/>
        <end position="294"/>
    </location>
</feature>
<evidence type="ECO:0000256" key="2">
    <source>
        <dbReference type="ARBA" id="ARBA00008803"/>
    </source>
</evidence>
<protein>
    <submittedName>
        <fullName evidence="8">Uncharacterized protein</fullName>
    </submittedName>
</protein>
<feature type="compositionally biased region" description="Basic and acidic residues" evidence="6">
    <location>
        <begin position="530"/>
        <end position="554"/>
    </location>
</feature>
<keyword evidence="3 7" id="KW-0812">Transmembrane</keyword>
<gene>
    <name evidence="8" type="ORF">LGLO00237_LOCUS11416</name>
</gene>